<dbReference type="PROSITE" id="PS50850">
    <property type="entry name" value="MFS"/>
    <property type="match status" value="1"/>
</dbReference>
<dbReference type="InParanoid" id="H2YPC1"/>
<keyword evidence="3 6" id="KW-1133">Transmembrane helix</keyword>
<dbReference type="Proteomes" id="UP000007875">
    <property type="component" value="Unassembled WGS sequence"/>
</dbReference>
<keyword evidence="9" id="KW-1185">Reference proteome</keyword>
<reference evidence="9" key="1">
    <citation type="submission" date="2003-08" db="EMBL/GenBank/DDBJ databases">
        <authorList>
            <person name="Birren B."/>
            <person name="Nusbaum C."/>
            <person name="Abebe A."/>
            <person name="Abouelleil A."/>
            <person name="Adekoya E."/>
            <person name="Ait-zahra M."/>
            <person name="Allen N."/>
            <person name="Allen T."/>
            <person name="An P."/>
            <person name="Anderson M."/>
            <person name="Anderson S."/>
            <person name="Arachchi H."/>
            <person name="Armbruster J."/>
            <person name="Bachantsang P."/>
            <person name="Baldwin J."/>
            <person name="Barry A."/>
            <person name="Bayul T."/>
            <person name="Blitshsteyn B."/>
            <person name="Bloom T."/>
            <person name="Blye J."/>
            <person name="Boguslavskiy L."/>
            <person name="Borowsky M."/>
            <person name="Boukhgalter B."/>
            <person name="Brunache A."/>
            <person name="Butler J."/>
            <person name="Calixte N."/>
            <person name="Calvo S."/>
            <person name="Camarata J."/>
            <person name="Campo K."/>
            <person name="Chang J."/>
            <person name="Cheshatsang Y."/>
            <person name="Citroen M."/>
            <person name="Collymore A."/>
            <person name="Considine T."/>
            <person name="Cook A."/>
            <person name="Cooke P."/>
            <person name="Corum B."/>
            <person name="Cuomo C."/>
            <person name="David R."/>
            <person name="Dawoe T."/>
            <person name="Degray S."/>
            <person name="Dodge S."/>
            <person name="Dooley K."/>
            <person name="Dorje P."/>
            <person name="Dorjee K."/>
            <person name="Dorris L."/>
            <person name="Duffey N."/>
            <person name="Dupes A."/>
            <person name="Elkins T."/>
            <person name="Engels R."/>
            <person name="Erickson J."/>
            <person name="Farina A."/>
            <person name="Faro S."/>
            <person name="Ferreira P."/>
            <person name="Fischer H."/>
            <person name="Fitzgerald M."/>
            <person name="Foley K."/>
            <person name="Gage D."/>
            <person name="Galagan J."/>
            <person name="Gearin G."/>
            <person name="Gnerre S."/>
            <person name="Gnirke A."/>
            <person name="Goyette A."/>
            <person name="Graham J."/>
            <person name="Grandbois E."/>
            <person name="Gyaltsen K."/>
            <person name="Hafez N."/>
            <person name="Hagopian D."/>
            <person name="Hagos B."/>
            <person name="Hall J."/>
            <person name="Hatcher B."/>
            <person name="Heller A."/>
            <person name="Higgins H."/>
            <person name="Honan T."/>
            <person name="Horn A."/>
            <person name="Houde N."/>
            <person name="Hughes L."/>
            <person name="Hulme W."/>
            <person name="Husby E."/>
            <person name="Iliev I."/>
            <person name="Jaffe D."/>
            <person name="Jones C."/>
            <person name="Kamal M."/>
            <person name="Kamat A."/>
            <person name="Kamvysselis M."/>
            <person name="Karlsson E."/>
            <person name="Kells C."/>
            <person name="Kieu A."/>
            <person name="Kisner P."/>
            <person name="Kodira C."/>
            <person name="Kulbokas E."/>
            <person name="Labutti K."/>
            <person name="Lama D."/>
            <person name="Landers T."/>
            <person name="Leger J."/>
            <person name="Levine S."/>
            <person name="Lewis D."/>
            <person name="Lewis T."/>
            <person name="Lindblad-toh K."/>
            <person name="Liu X."/>
            <person name="Lokyitsang T."/>
            <person name="Lokyitsang Y."/>
            <person name="Lucien O."/>
            <person name="Lui A."/>
            <person name="Ma L.J."/>
            <person name="Mabbitt R."/>
            <person name="Macdonald J."/>
            <person name="Maclean C."/>
            <person name="Major J."/>
            <person name="Manning J."/>
            <person name="Marabella R."/>
            <person name="Maru K."/>
            <person name="Matthews C."/>
            <person name="Mauceli E."/>
            <person name="Mccarthy M."/>
            <person name="Mcdonough S."/>
            <person name="Mcghee T."/>
            <person name="Meldrim J."/>
            <person name="Meneus L."/>
            <person name="Mesirov J."/>
            <person name="Mihalev A."/>
            <person name="Mihova T."/>
            <person name="Mikkelsen T."/>
            <person name="Mlenga V."/>
            <person name="Moru K."/>
            <person name="Mozes J."/>
            <person name="Mulrain L."/>
            <person name="Munson G."/>
            <person name="Naylor J."/>
            <person name="Newes C."/>
            <person name="Nguyen C."/>
            <person name="Nguyen N."/>
            <person name="Nguyen T."/>
            <person name="Nicol R."/>
            <person name="Nielsen C."/>
            <person name="Nizzari M."/>
            <person name="Norbu C."/>
            <person name="Norbu N."/>
            <person name="O'donnell P."/>
            <person name="Okoawo O."/>
            <person name="O'leary S."/>
            <person name="Omotosho B."/>
            <person name="O'neill K."/>
            <person name="Osman S."/>
            <person name="Parker S."/>
            <person name="Perrin D."/>
            <person name="Phunkhang P."/>
            <person name="Piqani B."/>
            <person name="Purcell S."/>
            <person name="Rachupka T."/>
            <person name="Ramasamy U."/>
            <person name="Rameau R."/>
            <person name="Ray V."/>
            <person name="Raymond C."/>
            <person name="Retta R."/>
            <person name="Richardson S."/>
            <person name="Rise C."/>
            <person name="Rodriguez J."/>
            <person name="Rogers J."/>
            <person name="Rogov P."/>
            <person name="Rutman M."/>
            <person name="Schupbach R."/>
            <person name="Seaman C."/>
            <person name="Settipalli S."/>
            <person name="Sharpe T."/>
            <person name="Sheridan J."/>
            <person name="Sherpa N."/>
            <person name="Shi J."/>
            <person name="Smirnov S."/>
            <person name="Smith C."/>
            <person name="Sougnez C."/>
            <person name="Spencer B."/>
            <person name="Stalker J."/>
            <person name="Stange-thomann N."/>
            <person name="Stavropoulos S."/>
            <person name="Stetson K."/>
            <person name="Stone C."/>
            <person name="Stone S."/>
            <person name="Stubbs M."/>
            <person name="Talamas J."/>
            <person name="Tchuinga P."/>
            <person name="Tenzing P."/>
            <person name="Tesfaye S."/>
            <person name="Theodore J."/>
            <person name="Thoulutsang Y."/>
            <person name="Topham K."/>
            <person name="Towey S."/>
            <person name="Tsamla T."/>
            <person name="Tsomo N."/>
            <person name="Vallee D."/>
            <person name="Vassiliev H."/>
            <person name="Venkataraman V."/>
            <person name="Vinson J."/>
            <person name="Vo A."/>
            <person name="Wade C."/>
            <person name="Wang S."/>
            <person name="Wangchuk T."/>
            <person name="Wangdi T."/>
            <person name="Whittaker C."/>
            <person name="Wilkinson J."/>
            <person name="Wu Y."/>
            <person name="Wyman D."/>
            <person name="Yadav S."/>
            <person name="Yang S."/>
            <person name="Yang X."/>
            <person name="Yeager S."/>
            <person name="Yee E."/>
            <person name="Young G."/>
            <person name="Zainoun J."/>
            <person name="Zembeck L."/>
            <person name="Zimmer A."/>
            <person name="Zody M."/>
            <person name="Lander E."/>
        </authorList>
    </citation>
    <scope>NUCLEOTIDE SEQUENCE [LARGE SCALE GENOMIC DNA]</scope>
</reference>
<sequence>TSPQDVGVEHCDKGYYYDTSVYSSTTISQFNLVCDRVYLDTLANTLFFAGVFIGSALVGPLSDWFGRKVAMFICCIGLASTGIGCAFSPSYEVFVVTRVLTACFSIPAFIVQFTYTTEISGIAWRTEAGLIINLASAISHTILPGVAYALRDWKWIQLYVGASPASFLLLLYFVPESPRWLIANKKYDQARKVVGRYAKSRGKELTDETWDEILETEEQKKSAESATKKLGVWDLYRLPLMRLVSFNVLYIWFTISLVFYGLTLNGGSLAGELLLIATNFKMYLFTVAAYMVLYFSGKIGRKPMLCGSFILGGLSCIGSMFNPLSCFMFFLPTDLLNGATALAIIGKFFSSIGFALVYQVTSELFPTEARTTALSMGSMAARVGSMLSPLTLQLQKSVPWATQTIFGILSVLAGLTTVMFPETKSSEYLRSLPEAEKKEKPTSQDGGKDKNVYVDDKKI</sequence>
<name>H2YPC1_CIOSA</name>
<keyword evidence="2 6" id="KW-0812">Transmembrane</keyword>
<feature type="transmembrane region" description="Helical" evidence="6">
    <location>
        <begin position="309"/>
        <end position="332"/>
    </location>
</feature>
<dbReference type="GeneTree" id="ENSGT00940000162538"/>
<accession>H2YPC1</accession>
<evidence type="ECO:0000256" key="3">
    <source>
        <dbReference type="ARBA" id="ARBA00022989"/>
    </source>
</evidence>
<dbReference type="HOGENOM" id="CLU_001265_33_4_1"/>
<comment type="subcellular location">
    <subcellularLocation>
        <location evidence="1">Membrane</location>
        <topology evidence="1">Multi-pass membrane protein</topology>
    </subcellularLocation>
</comment>
<evidence type="ECO:0000256" key="4">
    <source>
        <dbReference type="ARBA" id="ARBA00023136"/>
    </source>
</evidence>
<evidence type="ECO:0000256" key="5">
    <source>
        <dbReference type="SAM" id="MobiDB-lite"/>
    </source>
</evidence>
<dbReference type="STRING" id="51511.ENSCSAVP00000007179"/>
<feature type="transmembrane region" description="Helical" evidence="6">
    <location>
        <begin position="69"/>
        <end position="89"/>
    </location>
</feature>
<dbReference type="eggNOG" id="KOG0255">
    <property type="taxonomic scope" value="Eukaryota"/>
</dbReference>
<feature type="transmembrane region" description="Helical" evidence="6">
    <location>
        <begin position="156"/>
        <end position="174"/>
    </location>
</feature>
<reference evidence="8" key="3">
    <citation type="submission" date="2025-09" db="UniProtKB">
        <authorList>
            <consortium name="Ensembl"/>
        </authorList>
    </citation>
    <scope>IDENTIFICATION</scope>
</reference>
<dbReference type="InterPro" id="IPR005828">
    <property type="entry name" value="MFS_sugar_transport-like"/>
</dbReference>
<feature type="transmembrane region" description="Helical" evidence="6">
    <location>
        <begin position="42"/>
        <end position="62"/>
    </location>
</feature>
<dbReference type="OMA" id="VCDRVYL"/>
<feature type="transmembrane region" description="Helical" evidence="6">
    <location>
        <begin position="128"/>
        <end position="150"/>
    </location>
</feature>
<dbReference type="AlphaFoldDB" id="H2YPC1"/>
<feature type="domain" description="Major facilitator superfamily (MFS) profile" evidence="7">
    <location>
        <begin position="1"/>
        <end position="425"/>
    </location>
</feature>
<evidence type="ECO:0000256" key="2">
    <source>
        <dbReference type="ARBA" id="ARBA00022692"/>
    </source>
</evidence>
<dbReference type="GO" id="GO:0016020">
    <property type="term" value="C:membrane"/>
    <property type="evidence" value="ECO:0007669"/>
    <property type="project" value="UniProtKB-SubCell"/>
</dbReference>
<feature type="transmembrane region" description="Helical" evidence="6">
    <location>
        <begin position="338"/>
        <end position="361"/>
    </location>
</feature>
<evidence type="ECO:0000259" key="7">
    <source>
        <dbReference type="PROSITE" id="PS50850"/>
    </source>
</evidence>
<evidence type="ECO:0000313" key="8">
    <source>
        <dbReference type="Ensembl" id="ENSCSAVP00000007179.1"/>
    </source>
</evidence>
<dbReference type="Pfam" id="PF00083">
    <property type="entry name" value="Sugar_tr"/>
    <property type="match status" value="1"/>
</dbReference>
<feature type="transmembrane region" description="Helical" evidence="6">
    <location>
        <begin position="243"/>
        <end position="262"/>
    </location>
</feature>
<dbReference type="CDD" id="cd17317">
    <property type="entry name" value="MFS_SLC22"/>
    <property type="match status" value="1"/>
</dbReference>
<organism evidence="8 9">
    <name type="scientific">Ciona savignyi</name>
    <name type="common">Pacific transparent sea squirt</name>
    <dbReference type="NCBI Taxonomy" id="51511"/>
    <lineage>
        <taxon>Eukaryota</taxon>
        <taxon>Metazoa</taxon>
        <taxon>Chordata</taxon>
        <taxon>Tunicata</taxon>
        <taxon>Ascidiacea</taxon>
        <taxon>Phlebobranchia</taxon>
        <taxon>Cionidae</taxon>
        <taxon>Ciona</taxon>
    </lineage>
</organism>
<feature type="transmembrane region" description="Helical" evidence="6">
    <location>
        <begin position="274"/>
        <end position="297"/>
    </location>
</feature>
<dbReference type="InterPro" id="IPR036259">
    <property type="entry name" value="MFS_trans_sf"/>
</dbReference>
<dbReference type="Ensembl" id="ENSCSAVT00000007272.1">
    <property type="protein sequence ID" value="ENSCSAVP00000007179.1"/>
    <property type="gene ID" value="ENSCSAVG00000004290.1"/>
</dbReference>
<evidence type="ECO:0000256" key="1">
    <source>
        <dbReference type="ARBA" id="ARBA00004141"/>
    </source>
</evidence>
<dbReference type="GO" id="GO:0022857">
    <property type="term" value="F:transmembrane transporter activity"/>
    <property type="evidence" value="ECO:0007669"/>
    <property type="project" value="InterPro"/>
</dbReference>
<feature type="compositionally biased region" description="Basic and acidic residues" evidence="5">
    <location>
        <begin position="433"/>
        <end position="459"/>
    </location>
</feature>
<evidence type="ECO:0000256" key="6">
    <source>
        <dbReference type="SAM" id="Phobius"/>
    </source>
</evidence>
<keyword evidence="4 6" id="KW-0472">Membrane</keyword>
<dbReference type="Gene3D" id="1.20.1250.20">
    <property type="entry name" value="MFS general substrate transporter like domains"/>
    <property type="match status" value="1"/>
</dbReference>
<feature type="region of interest" description="Disordered" evidence="5">
    <location>
        <begin position="430"/>
        <end position="459"/>
    </location>
</feature>
<dbReference type="PANTHER" id="PTHR24064">
    <property type="entry name" value="SOLUTE CARRIER FAMILY 22 MEMBER"/>
    <property type="match status" value="1"/>
</dbReference>
<evidence type="ECO:0000313" key="9">
    <source>
        <dbReference type="Proteomes" id="UP000007875"/>
    </source>
</evidence>
<feature type="transmembrane region" description="Helical" evidence="6">
    <location>
        <begin position="95"/>
        <end position="116"/>
    </location>
</feature>
<protein>
    <recommendedName>
        <fullName evidence="7">Major facilitator superfamily (MFS) profile domain-containing protein</fullName>
    </recommendedName>
</protein>
<dbReference type="InterPro" id="IPR020846">
    <property type="entry name" value="MFS_dom"/>
</dbReference>
<reference evidence="8" key="2">
    <citation type="submission" date="2025-08" db="UniProtKB">
        <authorList>
            <consortium name="Ensembl"/>
        </authorList>
    </citation>
    <scope>IDENTIFICATION</scope>
</reference>
<proteinExistence type="predicted"/>
<dbReference type="SUPFAM" id="SSF103473">
    <property type="entry name" value="MFS general substrate transporter"/>
    <property type="match status" value="1"/>
</dbReference>